<dbReference type="PANTHER" id="PTHR31511:SF12">
    <property type="entry name" value="RHO TERMINATION FACTOR N-TERMINAL DOMAIN-CONTAINING PROTEIN"/>
    <property type="match status" value="1"/>
</dbReference>
<gene>
    <name evidence="2" type="ORF">ALC53_11685</name>
</gene>
<organism evidence="2 3">
    <name type="scientific">Atta colombica</name>
    <dbReference type="NCBI Taxonomy" id="520822"/>
    <lineage>
        <taxon>Eukaryota</taxon>
        <taxon>Metazoa</taxon>
        <taxon>Ecdysozoa</taxon>
        <taxon>Arthropoda</taxon>
        <taxon>Hexapoda</taxon>
        <taxon>Insecta</taxon>
        <taxon>Pterygota</taxon>
        <taxon>Neoptera</taxon>
        <taxon>Endopterygota</taxon>
        <taxon>Hymenoptera</taxon>
        <taxon>Apocrita</taxon>
        <taxon>Aculeata</taxon>
        <taxon>Formicoidea</taxon>
        <taxon>Formicidae</taxon>
        <taxon>Myrmicinae</taxon>
        <taxon>Atta</taxon>
    </lineage>
</organism>
<dbReference type="Proteomes" id="UP000078540">
    <property type="component" value="Unassembled WGS sequence"/>
</dbReference>
<dbReference type="STRING" id="520822.A0A195B056"/>
<evidence type="ECO:0000313" key="3">
    <source>
        <dbReference type="Proteomes" id="UP000078540"/>
    </source>
</evidence>
<keyword evidence="1" id="KW-0472">Membrane</keyword>
<sequence>MQSVMQRYDNIKINTVFNGEFVSGDKEKSSSDLQEWYASRVVESILTSLEEFQERDSGWTLSRVLNLGCRIELPREIKIKRAVVNVRSMDNLCFIWSVVAALHPARSNTDRTSLYPLSEDDKWLSFSNHCRKERIPFEYVTNIGYYAHCSYYNSLSIYRFRHDNDCIACFSLCEKPFALDDIRVCDYCHLPGDFTKHIDSIIDKNDRKKTCIKLIIECGIRGGLSQCSNRYAQTNNTYMKSNRVRPCLPTGYVFEIDLEYKKSHSKREEKLLRTLYDKKNYVIHYRNLQQYTRHEGRYGVETMFAKPNFHSRSVFSENLVAIEMWKLEMNFDKYVLPLFHEKYKIKIPGLMKDENNGAKINIVMRSIMFNDYQSCIRSKLHQVYITSETKIVLSPYDDKRYIVPDSTDTLHEDITKYYYKKINFFFFVFIYFFLLIKTHLYMI</sequence>
<keyword evidence="1" id="KW-0812">Transmembrane</keyword>
<protein>
    <submittedName>
        <fullName evidence="2">Uncharacterized protein</fullName>
    </submittedName>
</protein>
<dbReference type="PANTHER" id="PTHR31511">
    <property type="entry name" value="PROTEIN CBG23764"/>
    <property type="match status" value="1"/>
</dbReference>
<dbReference type="AlphaFoldDB" id="A0A195B056"/>
<evidence type="ECO:0000313" key="2">
    <source>
        <dbReference type="EMBL" id="KYM77675.1"/>
    </source>
</evidence>
<keyword evidence="3" id="KW-1185">Reference proteome</keyword>
<keyword evidence="1" id="KW-1133">Transmembrane helix</keyword>
<reference evidence="2 3" key="1">
    <citation type="submission" date="2015-09" db="EMBL/GenBank/DDBJ databases">
        <title>Atta colombica WGS genome.</title>
        <authorList>
            <person name="Nygaard S."/>
            <person name="Hu H."/>
            <person name="Boomsma J."/>
            <person name="Zhang G."/>
        </authorList>
    </citation>
    <scope>NUCLEOTIDE SEQUENCE [LARGE SCALE GENOMIC DNA]</scope>
    <source>
        <strain evidence="2">Treedump-2</strain>
        <tissue evidence="2">Whole body</tissue>
    </source>
</reference>
<proteinExistence type="predicted"/>
<accession>A0A195B056</accession>
<dbReference type="EMBL" id="KQ976692">
    <property type="protein sequence ID" value="KYM77675.1"/>
    <property type="molecule type" value="Genomic_DNA"/>
</dbReference>
<name>A0A195B056_9HYME</name>
<feature type="transmembrane region" description="Helical" evidence="1">
    <location>
        <begin position="424"/>
        <end position="442"/>
    </location>
</feature>
<evidence type="ECO:0000256" key="1">
    <source>
        <dbReference type="SAM" id="Phobius"/>
    </source>
</evidence>